<dbReference type="Pfam" id="PF00072">
    <property type="entry name" value="Response_reg"/>
    <property type="match status" value="1"/>
</dbReference>
<dbReference type="CDD" id="cd17574">
    <property type="entry name" value="REC_OmpR"/>
    <property type="match status" value="1"/>
</dbReference>
<evidence type="ECO:0000259" key="3">
    <source>
        <dbReference type="PROSITE" id="PS50110"/>
    </source>
</evidence>
<dbReference type="SUPFAM" id="SSF52172">
    <property type="entry name" value="CheY-like"/>
    <property type="match status" value="1"/>
</dbReference>
<name>A0ABS9V6J4_9BACT</name>
<evidence type="ECO:0000313" key="5">
    <source>
        <dbReference type="Proteomes" id="UP001165430"/>
    </source>
</evidence>
<protein>
    <submittedName>
        <fullName evidence="4">Response regulator</fullName>
    </submittedName>
</protein>
<sequence>MEKRILLVEDEEVLRANLKEILELNDFEVVEFSNGEDALSFLLKNSVDLIISDLMMPRMDGHDFLRKIKADPYLEKTPFILLSAKIEVQDKDLSMELGADLYLTKPIKTYDLIKSIQSIL</sequence>
<dbReference type="EMBL" id="JAKZGO010000001">
    <property type="protein sequence ID" value="MCH7412031.1"/>
    <property type="molecule type" value="Genomic_DNA"/>
</dbReference>
<dbReference type="InterPro" id="IPR001789">
    <property type="entry name" value="Sig_transdc_resp-reg_receiver"/>
</dbReference>
<reference evidence="4" key="1">
    <citation type="submission" date="2022-03" db="EMBL/GenBank/DDBJ databases">
        <title>De novo assembled genomes of Belliella spp. (Cyclobacteriaceae) strains.</title>
        <authorList>
            <person name="Szabo A."/>
            <person name="Korponai K."/>
            <person name="Felfoldi T."/>
        </authorList>
    </citation>
    <scope>NUCLEOTIDE SEQUENCE</scope>
    <source>
        <strain evidence="4">DSM 111903</strain>
    </source>
</reference>
<evidence type="ECO:0000313" key="4">
    <source>
        <dbReference type="EMBL" id="MCH7412031.1"/>
    </source>
</evidence>
<dbReference type="PROSITE" id="PS50110">
    <property type="entry name" value="RESPONSE_REGULATORY"/>
    <property type="match status" value="1"/>
</dbReference>
<dbReference type="Gene3D" id="3.40.50.2300">
    <property type="match status" value="1"/>
</dbReference>
<dbReference type="Proteomes" id="UP001165430">
    <property type="component" value="Unassembled WGS sequence"/>
</dbReference>
<dbReference type="InterPro" id="IPR050595">
    <property type="entry name" value="Bact_response_regulator"/>
</dbReference>
<dbReference type="SMART" id="SM00448">
    <property type="entry name" value="REC"/>
    <property type="match status" value="1"/>
</dbReference>
<feature type="modified residue" description="4-aspartylphosphate" evidence="2">
    <location>
        <position position="53"/>
    </location>
</feature>
<dbReference type="PANTHER" id="PTHR44591">
    <property type="entry name" value="STRESS RESPONSE REGULATOR PROTEIN 1"/>
    <property type="match status" value="1"/>
</dbReference>
<dbReference type="RefSeq" id="WP_241409423.1">
    <property type="nucleotide sequence ID" value="NZ_JAKZGO010000001.1"/>
</dbReference>
<organism evidence="4 5">
    <name type="scientific">Belliella alkalica</name>
    <dbReference type="NCBI Taxonomy" id="1730871"/>
    <lineage>
        <taxon>Bacteria</taxon>
        <taxon>Pseudomonadati</taxon>
        <taxon>Bacteroidota</taxon>
        <taxon>Cytophagia</taxon>
        <taxon>Cytophagales</taxon>
        <taxon>Cyclobacteriaceae</taxon>
        <taxon>Belliella</taxon>
    </lineage>
</organism>
<accession>A0ABS9V6J4</accession>
<keyword evidence="5" id="KW-1185">Reference proteome</keyword>
<evidence type="ECO:0000256" key="2">
    <source>
        <dbReference type="PROSITE-ProRule" id="PRU00169"/>
    </source>
</evidence>
<feature type="domain" description="Response regulatory" evidence="3">
    <location>
        <begin position="4"/>
        <end position="120"/>
    </location>
</feature>
<dbReference type="InterPro" id="IPR011006">
    <property type="entry name" value="CheY-like_superfamily"/>
</dbReference>
<evidence type="ECO:0000256" key="1">
    <source>
        <dbReference type="ARBA" id="ARBA00022553"/>
    </source>
</evidence>
<dbReference type="PANTHER" id="PTHR44591:SF3">
    <property type="entry name" value="RESPONSE REGULATORY DOMAIN-CONTAINING PROTEIN"/>
    <property type="match status" value="1"/>
</dbReference>
<keyword evidence="1 2" id="KW-0597">Phosphoprotein</keyword>
<proteinExistence type="predicted"/>
<comment type="caution">
    <text evidence="4">The sequence shown here is derived from an EMBL/GenBank/DDBJ whole genome shotgun (WGS) entry which is preliminary data.</text>
</comment>
<gene>
    <name evidence="4" type="ORF">MM213_00935</name>
</gene>